<name>I0L6D0_9ACTN</name>
<organism evidence="2 3">
    <name type="scientific">Micromonospora lupini str. Lupac 08</name>
    <dbReference type="NCBI Taxonomy" id="1150864"/>
    <lineage>
        <taxon>Bacteria</taxon>
        <taxon>Bacillati</taxon>
        <taxon>Actinomycetota</taxon>
        <taxon>Actinomycetes</taxon>
        <taxon>Micromonosporales</taxon>
        <taxon>Micromonosporaceae</taxon>
        <taxon>Micromonospora</taxon>
    </lineage>
</organism>
<comment type="caution">
    <text evidence="2">The sequence shown here is derived from an EMBL/GenBank/DDBJ whole genome shotgun (WGS) entry which is preliminary data.</text>
</comment>
<dbReference type="AlphaFoldDB" id="I0L6D0"/>
<dbReference type="OrthoDB" id="3626511at2"/>
<dbReference type="RefSeq" id="WP_007461395.1">
    <property type="nucleotide sequence ID" value="NZ_HF570108.1"/>
</dbReference>
<keyword evidence="3" id="KW-1185">Reference proteome</keyword>
<accession>I0L6D0</accession>
<evidence type="ECO:0000313" key="3">
    <source>
        <dbReference type="Proteomes" id="UP000003448"/>
    </source>
</evidence>
<dbReference type="eggNOG" id="ENOG5033GDG">
    <property type="taxonomic scope" value="Bacteria"/>
</dbReference>
<dbReference type="PROSITE" id="PS51257">
    <property type="entry name" value="PROKAR_LIPOPROTEIN"/>
    <property type="match status" value="1"/>
</dbReference>
<proteinExistence type="predicted"/>
<evidence type="ECO:0000313" key="2">
    <source>
        <dbReference type="EMBL" id="CCH19377.1"/>
    </source>
</evidence>
<dbReference type="EMBL" id="CAIE01000035">
    <property type="protein sequence ID" value="CCH19377.1"/>
    <property type="molecule type" value="Genomic_DNA"/>
</dbReference>
<feature type="compositionally biased region" description="Low complexity" evidence="1">
    <location>
        <begin position="104"/>
        <end position="115"/>
    </location>
</feature>
<evidence type="ECO:0008006" key="4">
    <source>
        <dbReference type="Google" id="ProtNLM"/>
    </source>
</evidence>
<feature type="region of interest" description="Disordered" evidence="1">
    <location>
        <begin position="93"/>
        <end position="115"/>
    </location>
</feature>
<gene>
    <name evidence="2" type="ORF">MILUP08_44252</name>
</gene>
<dbReference type="Proteomes" id="UP000003448">
    <property type="component" value="Unassembled WGS sequence"/>
</dbReference>
<evidence type="ECO:0000256" key="1">
    <source>
        <dbReference type="SAM" id="MobiDB-lite"/>
    </source>
</evidence>
<reference evidence="3" key="1">
    <citation type="journal article" date="2012" name="J. Bacteriol.">
        <title>Genome Sequence of Micromonospora lupini Lupac 08, Isolated from Root Nodules of Lupinus angustifolius.</title>
        <authorList>
            <person name="Alonso-Vega P."/>
            <person name="Normand P."/>
            <person name="Bacigalupe R."/>
            <person name="Pujic P."/>
            <person name="Lajus A."/>
            <person name="Vallenet D."/>
            <person name="Carro L."/>
            <person name="Coll P."/>
            <person name="Trujillo M.E."/>
        </authorList>
    </citation>
    <scope>NUCLEOTIDE SEQUENCE [LARGE SCALE GENOMIC DNA]</scope>
    <source>
        <strain evidence="3">Lupac 08</strain>
    </source>
</reference>
<protein>
    <recommendedName>
        <fullName evidence="4">Lipoprotein</fullName>
    </recommendedName>
</protein>
<sequence>MIRAGRRRTVSRRRAARMLLAGGLLLTVLTAGCGVRPSDVITGRAAVSGPSAGPGFYLISHGELTLVLRATKPSPGPSLPAATLALLAAGPTPSERSAGLSSEVPPDVAPATVTPSVDEPGITVTMSGAVLPLSTVAANQIICTVVFAVSGQGSAPVTLVGPDGTRPPWPCPLG</sequence>
<dbReference type="STRING" id="1150864.MILUP08_44252"/>